<dbReference type="Gene3D" id="3.40.50.300">
    <property type="entry name" value="P-loop containing nucleotide triphosphate hydrolases"/>
    <property type="match status" value="1"/>
</dbReference>
<evidence type="ECO:0000259" key="2">
    <source>
        <dbReference type="Pfam" id="PF20469"/>
    </source>
</evidence>
<dbReference type="EMBL" id="JAWUZT010000090">
    <property type="protein sequence ID" value="MDW8518284.1"/>
    <property type="molecule type" value="Genomic_DNA"/>
</dbReference>
<name>A0ABU4JBC9_9BACI</name>
<dbReference type="PANTHER" id="PTHR43581:SF4">
    <property type="entry name" value="ATP_GTP PHOSPHATASE"/>
    <property type="match status" value="1"/>
</dbReference>
<dbReference type="Proteomes" id="UP001284771">
    <property type="component" value="Unassembled WGS sequence"/>
</dbReference>
<protein>
    <submittedName>
        <fullName evidence="3">AAA family ATPase</fullName>
    </submittedName>
</protein>
<organism evidence="3 4">
    <name type="scientific">Priestia flexa</name>
    <dbReference type="NCBI Taxonomy" id="86664"/>
    <lineage>
        <taxon>Bacteria</taxon>
        <taxon>Bacillati</taxon>
        <taxon>Bacillota</taxon>
        <taxon>Bacilli</taxon>
        <taxon>Bacillales</taxon>
        <taxon>Bacillaceae</taxon>
        <taxon>Priestia</taxon>
    </lineage>
</organism>
<dbReference type="SUPFAM" id="SSF52540">
    <property type="entry name" value="P-loop containing nucleoside triphosphate hydrolases"/>
    <property type="match status" value="1"/>
</dbReference>
<evidence type="ECO:0000313" key="3">
    <source>
        <dbReference type="EMBL" id="MDW8518284.1"/>
    </source>
</evidence>
<gene>
    <name evidence="3" type="ORF">RIB56_19430</name>
</gene>
<reference evidence="4" key="1">
    <citation type="submission" date="2023-07" db="EMBL/GenBank/DDBJ databases">
        <title>Draft genomic sequences of Priestia flexa CCM isolated from the soil of an abandoned mine contaminated by free cyanide in the high Andean zone of Tacna, Peru.</title>
        <authorList>
            <person name="Caceda Quiroz C.J."/>
            <person name="Maraza Chooque G.J."/>
            <person name="Fora Quispe G.L."/>
            <person name="Carpio Mamani M."/>
        </authorList>
    </citation>
    <scope>NUCLEOTIDE SEQUENCE [LARGE SCALE GENOMIC DNA]</scope>
    <source>
        <strain evidence="4">CCM</strain>
    </source>
</reference>
<dbReference type="InterPro" id="IPR034139">
    <property type="entry name" value="TOPRIM_OLD"/>
</dbReference>
<dbReference type="InterPro" id="IPR051396">
    <property type="entry name" value="Bact_Antivir_Def_Nuclease"/>
</dbReference>
<comment type="caution">
    <text evidence="3">The sequence shown here is derived from an EMBL/GenBank/DDBJ whole genome shotgun (WGS) entry which is preliminary data.</text>
</comment>
<dbReference type="CDD" id="cd01026">
    <property type="entry name" value="TOPRIM_OLD"/>
    <property type="match status" value="1"/>
</dbReference>
<dbReference type="RefSeq" id="WP_318757843.1">
    <property type="nucleotide sequence ID" value="NZ_JAWUZT010000090.1"/>
</dbReference>
<dbReference type="Pfam" id="PF20469">
    <property type="entry name" value="OLD-like_TOPRIM"/>
    <property type="match status" value="1"/>
</dbReference>
<dbReference type="InterPro" id="IPR041685">
    <property type="entry name" value="AAA_GajA/Old/RecF-like"/>
</dbReference>
<sequence>MIIIEKLIINNYRKFRNDEITFDNRITAMAGANNSGKTSLVELMSNIFVKEKRDSISIEDLNIKARLEDEITIEKIIRDKNKDKDSKIDELQEIYKKLNKITIGLVIKYDDDSDSLERFSNYLADVDITKRNFYFQIEYEYTPVKEKDILGILEGSADFKETYSSLQSKVYYCDENFKHLTKIADRSDFYDLFNYHCVYAIRKLSDTSEEKQNFLSKHLLKTVQNNRNWKENLKILINSINLLLNQQNLSSEIDTITLKHVKKTLDSFSKTNGGNTGTLGIDFRLENKDIEKVLLDFIHIYFEQDEGVKVKEQKQGLGYSNLIYLLLEVQIFSEKIDSTKVNLLVFEEPEAHLHPQMESIFIRYIDAINKLKETYEITETTGSIEALAAAEEVAAGIVETATATEAPEVAKEIRTGVVKVIGEAMETKSIPFQMLITTHSNEMTKTIGLNNIRILRSNGHTESKVYDLHKFMCLPNIDRNFYEKFFQFNMVEMIFADKLILFEGDAERLLFKYVISNVKKYENLSTQYISYIQVGGAYAHKYLELIDFLEIKTLIFTDIDYRYNKEDVEKDTDLILEEIKNRETTNETIKKIVGEVIITNIFKKSKKTKGRFLSNHRVCLKFQTDIDGYARTLEDAILHKLLKYETVFLKIKKIDFELLIKEKQLILTNTNKKETSLRDRIDKLNNKTDFMYSLIESGNINNAIPAYIEEGLDWLKD</sequence>
<evidence type="ECO:0000313" key="4">
    <source>
        <dbReference type="Proteomes" id="UP001284771"/>
    </source>
</evidence>
<keyword evidence="4" id="KW-1185">Reference proteome</keyword>
<dbReference type="Pfam" id="PF13175">
    <property type="entry name" value="AAA_15"/>
    <property type="match status" value="1"/>
</dbReference>
<dbReference type="PANTHER" id="PTHR43581">
    <property type="entry name" value="ATP/GTP PHOSPHATASE"/>
    <property type="match status" value="1"/>
</dbReference>
<dbReference type="InterPro" id="IPR027417">
    <property type="entry name" value="P-loop_NTPase"/>
</dbReference>
<feature type="domain" description="OLD protein-like TOPRIM" evidence="2">
    <location>
        <begin position="494"/>
        <end position="560"/>
    </location>
</feature>
<evidence type="ECO:0000259" key="1">
    <source>
        <dbReference type="Pfam" id="PF13175"/>
    </source>
</evidence>
<accession>A0ABU4JBC9</accession>
<proteinExistence type="predicted"/>
<feature type="domain" description="Endonuclease GajA/Old nuclease/RecF-like AAA" evidence="1">
    <location>
        <begin position="4"/>
        <end position="372"/>
    </location>
</feature>